<protein>
    <submittedName>
        <fullName evidence="1">Uncharacterized protein</fullName>
    </submittedName>
</protein>
<accession>A0A195FDR7</accession>
<dbReference type="EMBL" id="KQ981673">
    <property type="protein sequence ID" value="KYN38174.1"/>
    <property type="molecule type" value="Genomic_DNA"/>
</dbReference>
<keyword evidence="2" id="KW-1185">Reference proteome</keyword>
<name>A0A195FDR7_9HYME</name>
<dbReference type="AlphaFoldDB" id="A0A195FDR7"/>
<reference evidence="1 2" key="1">
    <citation type="submission" date="2016-03" db="EMBL/GenBank/DDBJ databases">
        <title>Trachymyrmex septentrionalis WGS genome.</title>
        <authorList>
            <person name="Nygaard S."/>
            <person name="Hu H."/>
            <person name="Boomsma J."/>
            <person name="Zhang G."/>
        </authorList>
    </citation>
    <scope>NUCLEOTIDE SEQUENCE [LARGE SCALE GENOMIC DNA]</scope>
    <source>
        <strain evidence="1">Tsep2-gDNA-1</strain>
        <tissue evidence="1">Whole body</tissue>
    </source>
</reference>
<dbReference type="Proteomes" id="UP000078541">
    <property type="component" value="Unassembled WGS sequence"/>
</dbReference>
<sequence length="201" mass="23217">MYYINFSSVSASFIGFIRNFHSLIERGFKQEEQRSAYAEIRFAKFAPELQMTLVRENFDISSGRLGNGFTLTSLRDTLNPLLLGNFSRWPLFPLYRLVLNSAENIPMFQCHTLSDIRKLLCCASLRYNAPFCIPQSKLIDFKEKKTFSGFIIISRKGFAINPLSSNKRLRKKRNGLCQELHQNRTEATTPLSAKTRNIFEI</sequence>
<organism evidence="1 2">
    <name type="scientific">Trachymyrmex septentrionalis</name>
    <dbReference type="NCBI Taxonomy" id="34720"/>
    <lineage>
        <taxon>Eukaryota</taxon>
        <taxon>Metazoa</taxon>
        <taxon>Ecdysozoa</taxon>
        <taxon>Arthropoda</taxon>
        <taxon>Hexapoda</taxon>
        <taxon>Insecta</taxon>
        <taxon>Pterygota</taxon>
        <taxon>Neoptera</taxon>
        <taxon>Endopterygota</taxon>
        <taxon>Hymenoptera</taxon>
        <taxon>Apocrita</taxon>
        <taxon>Aculeata</taxon>
        <taxon>Formicoidea</taxon>
        <taxon>Formicidae</taxon>
        <taxon>Myrmicinae</taxon>
        <taxon>Trachymyrmex</taxon>
    </lineage>
</organism>
<evidence type="ECO:0000313" key="2">
    <source>
        <dbReference type="Proteomes" id="UP000078541"/>
    </source>
</evidence>
<proteinExistence type="predicted"/>
<gene>
    <name evidence="1" type="ORF">ALC56_07214</name>
</gene>
<evidence type="ECO:0000313" key="1">
    <source>
        <dbReference type="EMBL" id="KYN38174.1"/>
    </source>
</evidence>